<feature type="domain" description="NADH-Ubiquinone oxidoreductase (complex I) chain 5 N-terminal" evidence="8">
    <location>
        <begin position="64"/>
        <end position="108"/>
    </location>
</feature>
<feature type="transmembrane region" description="Helical" evidence="6">
    <location>
        <begin position="403"/>
        <end position="423"/>
    </location>
</feature>
<evidence type="ECO:0000259" key="8">
    <source>
        <dbReference type="Pfam" id="PF00662"/>
    </source>
</evidence>
<feature type="transmembrane region" description="Helical" evidence="6">
    <location>
        <begin position="159"/>
        <end position="180"/>
    </location>
</feature>
<protein>
    <recommendedName>
        <fullName evidence="10">NADH:quinone oxidoreductase/Mrp antiporter membrane subunit domain-containing protein</fullName>
    </recommendedName>
</protein>
<feature type="non-terminal residue" evidence="9">
    <location>
        <position position="1"/>
    </location>
</feature>
<proteinExistence type="predicted"/>
<feature type="transmembrane region" description="Helical" evidence="6">
    <location>
        <begin position="449"/>
        <end position="468"/>
    </location>
</feature>
<dbReference type="InterPro" id="IPR001516">
    <property type="entry name" value="Proton_antipo_N"/>
</dbReference>
<dbReference type="InterPro" id="IPR050586">
    <property type="entry name" value="CPA3_Na-H_Antiporter_D"/>
</dbReference>
<feature type="domain" description="NADH:quinone oxidoreductase/Mrp antiporter transmembrane" evidence="7">
    <location>
        <begin position="124"/>
        <end position="417"/>
    </location>
</feature>
<evidence type="ECO:0000259" key="7">
    <source>
        <dbReference type="Pfam" id="PF00361"/>
    </source>
</evidence>
<dbReference type="PRINTS" id="PR01434">
    <property type="entry name" value="NADHDHGNASE5"/>
</dbReference>
<evidence type="ECO:0000256" key="5">
    <source>
        <dbReference type="ARBA" id="ARBA00023136"/>
    </source>
</evidence>
<feature type="transmembrane region" description="Helical" evidence="6">
    <location>
        <begin position="330"/>
        <end position="350"/>
    </location>
</feature>
<evidence type="ECO:0000313" key="9">
    <source>
        <dbReference type="EMBL" id="SUZ92709.1"/>
    </source>
</evidence>
<dbReference type="GO" id="GO:0005886">
    <property type="term" value="C:plasma membrane"/>
    <property type="evidence" value="ECO:0007669"/>
    <property type="project" value="UniProtKB-SubCell"/>
</dbReference>
<name>A0A381RNT8_9ZZZZ</name>
<dbReference type="PANTHER" id="PTHR42703:SF1">
    <property type="entry name" value="NA(+)_H(+) ANTIPORTER SUBUNIT D1"/>
    <property type="match status" value="1"/>
</dbReference>
<evidence type="ECO:0008006" key="10">
    <source>
        <dbReference type="Google" id="ProtNLM"/>
    </source>
</evidence>
<feature type="transmembrane region" description="Helical" evidence="6">
    <location>
        <begin position="131"/>
        <end position="147"/>
    </location>
</feature>
<dbReference type="Pfam" id="PF00361">
    <property type="entry name" value="Proton_antipo_M"/>
    <property type="match status" value="1"/>
</dbReference>
<dbReference type="EMBL" id="UINC01002083">
    <property type="protein sequence ID" value="SUZ92709.1"/>
    <property type="molecule type" value="Genomic_DNA"/>
</dbReference>
<keyword evidence="3 6" id="KW-0812">Transmembrane</keyword>
<comment type="subcellular location">
    <subcellularLocation>
        <location evidence="1">Cell membrane</location>
        <topology evidence="1">Multi-pass membrane protein</topology>
    </subcellularLocation>
</comment>
<reference evidence="9" key="1">
    <citation type="submission" date="2018-05" db="EMBL/GenBank/DDBJ databases">
        <authorList>
            <person name="Lanie J.A."/>
            <person name="Ng W.-L."/>
            <person name="Kazmierczak K.M."/>
            <person name="Andrzejewski T.M."/>
            <person name="Davidsen T.M."/>
            <person name="Wayne K.J."/>
            <person name="Tettelin H."/>
            <person name="Glass J.I."/>
            <person name="Rusch D."/>
            <person name="Podicherti R."/>
            <person name="Tsui H.-C.T."/>
            <person name="Winkler M.E."/>
        </authorList>
    </citation>
    <scope>NUCLEOTIDE SEQUENCE</scope>
</reference>
<accession>A0A381RNT8</accession>
<organism evidence="9">
    <name type="scientific">marine metagenome</name>
    <dbReference type="NCBI Taxonomy" id="408172"/>
    <lineage>
        <taxon>unclassified sequences</taxon>
        <taxon>metagenomes</taxon>
        <taxon>ecological metagenomes</taxon>
    </lineage>
</organism>
<evidence type="ECO:0000256" key="3">
    <source>
        <dbReference type="ARBA" id="ARBA00022692"/>
    </source>
</evidence>
<feature type="transmembrane region" description="Helical" evidence="6">
    <location>
        <begin position="107"/>
        <end position="125"/>
    </location>
</feature>
<feature type="transmembrane region" description="Helical" evidence="6">
    <location>
        <begin position="362"/>
        <end position="383"/>
    </location>
</feature>
<feature type="transmembrane region" description="Helical" evidence="6">
    <location>
        <begin position="300"/>
        <end position="318"/>
    </location>
</feature>
<dbReference type="PANTHER" id="PTHR42703">
    <property type="entry name" value="NADH DEHYDROGENASE"/>
    <property type="match status" value="1"/>
</dbReference>
<dbReference type="InterPro" id="IPR001750">
    <property type="entry name" value="ND/Mrp_TM"/>
</dbReference>
<evidence type="ECO:0000256" key="2">
    <source>
        <dbReference type="ARBA" id="ARBA00022475"/>
    </source>
</evidence>
<feature type="transmembrane region" description="Helical" evidence="6">
    <location>
        <begin position="73"/>
        <end position="95"/>
    </location>
</feature>
<evidence type="ECO:0000256" key="1">
    <source>
        <dbReference type="ARBA" id="ARBA00004651"/>
    </source>
</evidence>
<keyword evidence="5 6" id="KW-0472">Membrane</keyword>
<keyword evidence="4 6" id="KW-1133">Transmembrane helix</keyword>
<evidence type="ECO:0000256" key="4">
    <source>
        <dbReference type="ARBA" id="ARBA00022989"/>
    </source>
</evidence>
<feature type="transmembrane region" description="Helical" evidence="6">
    <location>
        <begin position="274"/>
        <end position="291"/>
    </location>
</feature>
<dbReference type="Pfam" id="PF00662">
    <property type="entry name" value="Proton_antipo_N"/>
    <property type="match status" value="1"/>
</dbReference>
<dbReference type="AlphaFoldDB" id="A0A381RNT8"/>
<evidence type="ECO:0000256" key="6">
    <source>
        <dbReference type="SAM" id="Phobius"/>
    </source>
</evidence>
<feature type="transmembrane region" description="Helical" evidence="6">
    <location>
        <begin position="236"/>
        <end position="262"/>
    </location>
</feature>
<feature type="transmembrane region" description="Helical" evidence="6">
    <location>
        <begin position="192"/>
        <end position="215"/>
    </location>
</feature>
<sequence>VGICLLLPVLGAFLVLILGSRPNVRETATLLTGGLTFWHVWGLLHHLREGARPRLELLEIVPGVQLAFEVEPLGLLFALVASFLWIVTTLYAIGYMRGHHEKNQTRFFFFFAIAIAGAMGVAFSANLFTLFAFYEILTLCTFPLVTHHQTDEARKAGRVYLGILLTTSVAFQLLAIIWTWQLADTVDFTEGGILAGTASNGVLSAILVLFVFGVGKAAVMPFHRWLPAAMVAPTPVSALLHAVAVVKAGVFTVLKVAVYVFGIDLLGTLAATTWLAWVAAATIILASLVAFQKDNLKARLAYSTISQLSYIVLGALLANEWGVIGGGMHIAMHAFGKITLFFAAGAVLVVAHEKDISRMHGLGRTMPITFGAFFVGSLSIIGLPPAGGSWSKWFLGMGTLEAGQVGLLAVLMLSSLLSLYYLLEVPVKAFFFRPPDDAHHGKGIKEAPLPSLIAIGITASATVGFFFWPDLWHELMTMVVSGVGQ</sequence>
<gene>
    <name evidence="9" type="ORF">METZ01_LOCUS45563</name>
</gene>
<keyword evidence="2" id="KW-1003">Cell membrane</keyword>